<proteinExistence type="predicted"/>
<evidence type="ECO:0000313" key="2">
    <source>
        <dbReference type="Proteomes" id="UP000013834"/>
    </source>
</evidence>
<name>A0A829EV26_ENTFC</name>
<comment type="caution">
    <text evidence="1">The sequence shown here is derived from an EMBL/GenBank/DDBJ whole genome shotgun (WGS) entry which is preliminary data.</text>
</comment>
<protein>
    <submittedName>
        <fullName evidence="1">Uncharacterized protein</fullName>
    </submittedName>
</protein>
<evidence type="ECO:0000313" key="1">
    <source>
        <dbReference type="EMBL" id="EOG20487.1"/>
    </source>
</evidence>
<dbReference type="AlphaFoldDB" id="A0A829EV26"/>
<gene>
    <name evidence="1" type="ORF">SMG_03172</name>
</gene>
<accession>A0A829EV26</accession>
<dbReference type="EMBL" id="AIVF01000078">
    <property type="protein sequence ID" value="EOG20487.1"/>
    <property type="molecule type" value="Genomic_DNA"/>
</dbReference>
<sequence>MKTDLTRQAEKCLWHETNRMGVFGCFEVTIGWDGSERVDYITYSVDNTVRCYEIKVTLADLKSKAKQTFIGDYNYLVVTSDLWEKMQQDDKLMRKYYYQGVYVFNEKYPSIISVKKARKQKVSLGTRSTVLESMVRSMNREVKKLYKVKPFWEIAEVEKG</sequence>
<reference evidence="1 2" key="1">
    <citation type="submission" date="2013-02" db="EMBL/GenBank/DDBJ databases">
        <title>The Genome Sequence of Enterococcus faecium VRE_84.</title>
        <authorList>
            <consortium name="The Broad Institute Genome Sequencing Platform"/>
            <consortium name="The Broad Institute Genome Sequencing Center for Infectious Disease"/>
            <person name="Earl A.M."/>
            <person name="Gilmore M.S."/>
            <person name="Lebreton F."/>
            <person name="Hammerum A.M."/>
            <person name="Jensen L.B."/>
            <person name="Guardabassi L."/>
            <person name="Walker B."/>
            <person name="Young S.K."/>
            <person name="Zeng Q."/>
            <person name="Gargeya S."/>
            <person name="Fitzgerald M."/>
            <person name="Haas B."/>
            <person name="Abouelleil A."/>
            <person name="Alvarado L."/>
            <person name="Arachchi H.M."/>
            <person name="Berlin A.M."/>
            <person name="Chapman S.B."/>
            <person name="Dewar J."/>
            <person name="Goldberg J."/>
            <person name="Griggs A."/>
            <person name="Gujja S."/>
            <person name="Hansen M."/>
            <person name="Howarth C."/>
            <person name="Imamovic A."/>
            <person name="Larimer J."/>
            <person name="McCowan C."/>
            <person name="Murphy C."/>
            <person name="Neiman D."/>
            <person name="Pearson M."/>
            <person name="Priest M."/>
            <person name="Roberts A."/>
            <person name="Saif S."/>
            <person name="Shea T."/>
            <person name="Sisk P."/>
            <person name="Sykes S."/>
            <person name="Wortman J."/>
            <person name="Nusbaum C."/>
            <person name="Birren B."/>
        </authorList>
    </citation>
    <scope>NUCLEOTIDE SEQUENCE [LARGE SCALE GENOMIC DNA]</scope>
    <source>
        <strain evidence="1 2">VRE 84</strain>
    </source>
</reference>
<dbReference type="Proteomes" id="UP000013834">
    <property type="component" value="Unassembled WGS sequence"/>
</dbReference>
<dbReference type="RefSeq" id="WP_010729863.1">
    <property type="nucleotide sequence ID" value="NZ_KB948150.1"/>
</dbReference>
<organism evidence="1 2">
    <name type="scientific">Enterococcus faecium EnGen0180</name>
    <dbReference type="NCBI Taxonomy" id="1157475"/>
    <lineage>
        <taxon>Bacteria</taxon>
        <taxon>Bacillati</taxon>
        <taxon>Bacillota</taxon>
        <taxon>Bacilli</taxon>
        <taxon>Lactobacillales</taxon>
        <taxon>Enterococcaceae</taxon>
        <taxon>Enterococcus</taxon>
    </lineage>
</organism>